<protein>
    <submittedName>
        <fullName evidence="3">Uncharacterized protein</fullName>
    </submittedName>
</protein>
<keyword evidence="4" id="KW-1185">Reference proteome</keyword>
<feature type="non-terminal residue" evidence="3">
    <location>
        <position position="1"/>
    </location>
</feature>
<feature type="region of interest" description="Disordered" evidence="1">
    <location>
        <begin position="1"/>
        <end position="32"/>
    </location>
</feature>
<keyword evidence="2" id="KW-0812">Transmembrane</keyword>
<feature type="transmembrane region" description="Helical" evidence="2">
    <location>
        <begin position="123"/>
        <end position="149"/>
    </location>
</feature>
<organism evidence="3 4">
    <name type="scientific">Dreissena polymorpha</name>
    <name type="common">Zebra mussel</name>
    <name type="synonym">Mytilus polymorpha</name>
    <dbReference type="NCBI Taxonomy" id="45954"/>
    <lineage>
        <taxon>Eukaryota</taxon>
        <taxon>Metazoa</taxon>
        <taxon>Spiralia</taxon>
        <taxon>Lophotrochozoa</taxon>
        <taxon>Mollusca</taxon>
        <taxon>Bivalvia</taxon>
        <taxon>Autobranchia</taxon>
        <taxon>Heteroconchia</taxon>
        <taxon>Euheterodonta</taxon>
        <taxon>Imparidentia</taxon>
        <taxon>Neoheterodontei</taxon>
        <taxon>Myida</taxon>
        <taxon>Dreissenoidea</taxon>
        <taxon>Dreissenidae</taxon>
        <taxon>Dreissena</taxon>
    </lineage>
</organism>
<sequence length="573" mass="64328">MSNETDLENISKDTVRSLQSNGNRRENQTCDGPYAGLAKYVNQGDICHQYEHLQLSDIKLREDAIHRDHPNPDLSNTYLTPNVKALKDSPMSGIKNVDIDENVYNTIDETRNTANKKSSSHRICLIVLITVVIVTALVAGSVTAAVVLLNKNKSDIKGEVVDCGQYNESLVNIKYTVSKGASTVNSWLEVTCIPGLSHSTWSNTSVRCDAEGVWEGKPDCIIPGLIEFSKSDYEFTIGKNGSFRCDVTRYPNWQHVHIMKRSGDTILAIFDAYRNQTGNYINFRRFHETSFMLLYEYDDLIVDGLIIDVEHIDVKCEAEDTYFCQLVVGNYTDIQVANASVYVRANSSKPKIIVHQVPEKVLVTHDYVVTCSGNVGRNRSGQFGQIALESRTNGSGNFTILDRGYNMHCDGAAVLTVKLTAIRYFTSIEFRCKVEDPEGNTIFSEVINRTFIDSFGDSITGYRLSSIGIPSEGLLQVNIPGFCDWGPVLYISRYNWRDPLDDMICQHFGYTNESVIQPKSLQSSPYPDACMYIRRCSTSNLTTIGDIAKQCEVVYEPPTTEYFWSLNKEINCI</sequence>
<evidence type="ECO:0000256" key="2">
    <source>
        <dbReference type="SAM" id="Phobius"/>
    </source>
</evidence>
<dbReference type="AlphaFoldDB" id="A0A9D4J0L2"/>
<evidence type="ECO:0000313" key="3">
    <source>
        <dbReference type="EMBL" id="KAH3791524.1"/>
    </source>
</evidence>
<evidence type="ECO:0000313" key="4">
    <source>
        <dbReference type="Proteomes" id="UP000828390"/>
    </source>
</evidence>
<keyword evidence="2" id="KW-1133">Transmembrane helix</keyword>
<dbReference type="Proteomes" id="UP000828390">
    <property type="component" value="Unassembled WGS sequence"/>
</dbReference>
<accession>A0A9D4J0L2</accession>
<reference evidence="3" key="2">
    <citation type="submission" date="2020-11" db="EMBL/GenBank/DDBJ databases">
        <authorList>
            <person name="McCartney M.A."/>
            <person name="Auch B."/>
            <person name="Kono T."/>
            <person name="Mallez S."/>
            <person name="Becker A."/>
            <person name="Gohl D.M."/>
            <person name="Silverstein K.A.T."/>
            <person name="Koren S."/>
            <person name="Bechman K.B."/>
            <person name="Herman A."/>
            <person name="Abrahante J.E."/>
            <person name="Garbe J."/>
        </authorList>
    </citation>
    <scope>NUCLEOTIDE SEQUENCE</scope>
    <source>
        <strain evidence="3">Duluth1</strain>
        <tissue evidence="3">Whole animal</tissue>
    </source>
</reference>
<gene>
    <name evidence="3" type="ORF">DPMN_145012</name>
</gene>
<comment type="caution">
    <text evidence="3">The sequence shown here is derived from an EMBL/GenBank/DDBJ whole genome shotgun (WGS) entry which is preliminary data.</text>
</comment>
<name>A0A9D4J0L2_DREPO</name>
<evidence type="ECO:0000256" key="1">
    <source>
        <dbReference type="SAM" id="MobiDB-lite"/>
    </source>
</evidence>
<reference evidence="3" key="1">
    <citation type="journal article" date="2019" name="bioRxiv">
        <title>The Genome of the Zebra Mussel, Dreissena polymorpha: A Resource for Invasive Species Research.</title>
        <authorList>
            <person name="McCartney M.A."/>
            <person name="Auch B."/>
            <person name="Kono T."/>
            <person name="Mallez S."/>
            <person name="Zhang Y."/>
            <person name="Obille A."/>
            <person name="Becker A."/>
            <person name="Abrahante J.E."/>
            <person name="Garbe J."/>
            <person name="Badalamenti J.P."/>
            <person name="Herman A."/>
            <person name="Mangelson H."/>
            <person name="Liachko I."/>
            <person name="Sullivan S."/>
            <person name="Sone E.D."/>
            <person name="Koren S."/>
            <person name="Silverstein K.A.T."/>
            <person name="Beckman K.B."/>
            <person name="Gohl D.M."/>
        </authorList>
    </citation>
    <scope>NUCLEOTIDE SEQUENCE</scope>
    <source>
        <strain evidence="3">Duluth1</strain>
        <tissue evidence="3">Whole animal</tissue>
    </source>
</reference>
<keyword evidence="2" id="KW-0472">Membrane</keyword>
<dbReference type="EMBL" id="JAIWYP010000007">
    <property type="protein sequence ID" value="KAH3791524.1"/>
    <property type="molecule type" value="Genomic_DNA"/>
</dbReference>
<proteinExistence type="predicted"/>